<sequence length="288" mass="30255">MKTTLFIASALSVVLGAMLAPAKAQTTPDCLLAINQGVISPACAKMMGLGASASQSPPDNGGLPLQQTLHYQPVTGSVGNASIVGLTLGMGLADATRAMKTYCKADPRLTNSFLNTTYKGVGVKTRFYPQLLQCDVNGDQLEVHVSPPVMGSVVTAIKRSVSFPADASPRFAELASDISQKYGLTLPAMVRDSDSETTAYVTATGTMATNARFSYAQPMDSSSYDAPGEIAYLAVRASPVSSNPANVSMMFLTLEDLRAERAINAEVLKQLTASVDQKLANSHVKPAL</sequence>
<organism evidence="2 3">
    <name type="scientific">Gluconobacter japonicus</name>
    <dbReference type="NCBI Taxonomy" id="376620"/>
    <lineage>
        <taxon>Bacteria</taxon>
        <taxon>Pseudomonadati</taxon>
        <taxon>Pseudomonadota</taxon>
        <taxon>Alphaproteobacteria</taxon>
        <taxon>Acetobacterales</taxon>
        <taxon>Acetobacteraceae</taxon>
        <taxon>Gluconobacter</taxon>
    </lineage>
</organism>
<protein>
    <submittedName>
        <fullName evidence="2">Uncharacterized protein</fullName>
    </submittedName>
</protein>
<comment type="caution">
    <text evidence="2">The sequence shown here is derived from an EMBL/GenBank/DDBJ whole genome shotgun (WGS) entry which is preliminary data.</text>
</comment>
<feature type="chain" id="PRO_5040425584" evidence="1">
    <location>
        <begin position="25"/>
        <end position="288"/>
    </location>
</feature>
<dbReference type="RefSeq" id="WP_194257724.1">
    <property type="nucleotide sequence ID" value="NZ_JABCQN010000002.1"/>
</dbReference>
<gene>
    <name evidence="2" type="ORF">HKD32_06370</name>
</gene>
<evidence type="ECO:0000256" key="1">
    <source>
        <dbReference type="SAM" id="SignalP"/>
    </source>
</evidence>
<name>A0A9Q2ILN4_GLUJA</name>
<evidence type="ECO:0000313" key="3">
    <source>
        <dbReference type="Proteomes" id="UP000661006"/>
    </source>
</evidence>
<reference evidence="2" key="1">
    <citation type="submission" date="2020-04" db="EMBL/GenBank/DDBJ databases">
        <authorList>
            <person name="Sombolestani A."/>
        </authorList>
    </citation>
    <scope>NUCLEOTIDE SEQUENCE</scope>
    <source>
        <strain evidence="2">R71697</strain>
    </source>
</reference>
<dbReference type="EMBL" id="JABCQN010000002">
    <property type="protein sequence ID" value="MBF0870484.1"/>
    <property type="molecule type" value="Genomic_DNA"/>
</dbReference>
<accession>A0A9Q2ILN4</accession>
<dbReference type="AlphaFoldDB" id="A0A9Q2ILN4"/>
<feature type="signal peptide" evidence="1">
    <location>
        <begin position="1"/>
        <end position="24"/>
    </location>
</feature>
<proteinExistence type="predicted"/>
<evidence type="ECO:0000313" key="2">
    <source>
        <dbReference type="EMBL" id="MBF0870484.1"/>
    </source>
</evidence>
<keyword evidence="1" id="KW-0732">Signal</keyword>
<reference evidence="2" key="2">
    <citation type="submission" date="2020-11" db="EMBL/GenBank/DDBJ databases">
        <title>Description of novel Gluconobacter species.</title>
        <authorList>
            <person name="Cleenwerck I."/>
            <person name="Cnockaert M."/>
            <person name="Borremans W."/>
            <person name="Wieme A.D."/>
            <person name="De Vuyst L."/>
            <person name="Vandamme P."/>
        </authorList>
    </citation>
    <scope>NUCLEOTIDE SEQUENCE</scope>
    <source>
        <strain evidence="2">R71697</strain>
    </source>
</reference>
<dbReference type="Proteomes" id="UP000661006">
    <property type="component" value="Unassembled WGS sequence"/>
</dbReference>
<dbReference type="GeneID" id="81474313"/>